<feature type="compositionally biased region" description="Basic and acidic residues" evidence="1">
    <location>
        <begin position="10"/>
        <end position="27"/>
    </location>
</feature>
<feature type="compositionally biased region" description="Polar residues" evidence="1">
    <location>
        <begin position="96"/>
        <end position="110"/>
    </location>
</feature>
<feature type="compositionally biased region" description="Basic and acidic residues" evidence="1">
    <location>
        <begin position="81"/>
        <end position="93"/>
    </location>
</feature>
<reference evidence="2" key="1">
    <citation type="submission" date="2011-03" db="EMBL/GenBank/DDBJ databases">
        <title>Studies on transcriptomics of somatic embryogenesis in Dimocarpus longan.</title>
        <authorList>
            <person name="Lai Z."/>
            <person name="Lin Y."/>
            <person name="Ye W."/>
            <person name="Cai A."/>
        </authorList>
    </citation>
    <scope>NUCLEOTIDE SEQUENCE</scope>
</reference>
<feature type="non-terminal residue" evidence="2">
    <location>
        <position position="1"/>
    </location>
</feature>
<evidence type="ECO:0000256" key="1">
    <source>
        <dbReference type="SAM" id="MobiDB-lite"/>
    </source>
</evidence>
<protein>
    <submittedName>
        <fullName evidence="2">WRKY transcription factor 28-2</fullName>
    </submittedName>
</protein>
<proteinExistence type="evidence at transcript level"/>
<feature type="compositionally biased region" description="Polar residues" evidence="1">
    <location>
        <begin position="47"/>
        <end position="69"/>
    </location>
</feature>
<feature type="region of interest" description="Disordered" evidence="1">
    <location>
        <begin position="1"/>
        <end position="110"/>
    </location>
</feature>
<dbReference type="AlphaFoldDB" id="G3FFA2"/>
<organism evidence="2">
    <name type="scientific">Dimocarpus longan</name>
    <dbReference type="NCBI Taxonomy" id="128017"/>
    <lineage>
        <taxon>Eukaryota</taxon>
        <taxon>Viridiplantae</taxon>
        <taxon>Streptophyta</taxon>
        <taxon>Embryophyta</taxon>
        <taxon>Tracheophyta</taxon>
        <taxon>Spermatophyta</taxon>
        <taxon>Magnoliopsida</taxon>
        <taxon>eudicotyledons</taxon>
        <taxon>Gunneridae</taxon>
        <taxon>Pentapetalae</taxon>
        <taxon>rosids</taxon>
        <taxon>malvids</taxon>
        <taxon>Sapindales</taxon>
        <taxon>Sapindaceae</taxon>
        <taxon>Dimocarpus</taxon>
    </lineage>
</organism>
<sequence length="110" mass="12326">QQQNHGAESTQEHHEIIEGKPVERKNDPLMLPRQFLDLGPSAEADEVSNSSPEERTQSGTPPNNISNGKNEMVSFDQENSSFRDGKRINREESPESETQGWGPNKAQKLN</sequence>
<name>G3FFA2_9ROSI</name>
<accession>G3FFA2</accession>
<dbReference type="EMBL" id="JF708986">
    <property type="protein sequence ID" value="AEO31499.1"/>
    <property type="molecule type" value="mRNA"/>
</dbReference>
<feature type="non-terminal residue" evidence="2">
    <location>
        <position position="110"/>
    </location>
</feature>
<evidence type="ECO:0000313" key="2">
    <source>
        <dbReference type="EMBL" id="AEO31499.1"/>
    </source>
</evidence>